<evidence type="ECO:0000313" key="1">
    <source>
        <dbReference type="EMBL" id="KAI5440977.1"/>
    </source>
</evidence>
<reference evidence="1 2" key="1">
    <citation type="journal article" date="2022" name="Nat. Genet.">
        <title>Improved pea reference genome and pan-genome highlight genomic features and evolutionary characteristics.</title>
        <authorList>
            <person name="Yang T."/>
            <person name="Liu R."/>
            <person name="Luo Y."/>
            <person name="Hu S."/>
            <person name="Wang D."/>
            <person name="Wang C."/>
            <person name="Pandey M.K."/>
            <person name="Ge S."/>
            <person name="Xu Q."/>
            <person name="Li N."/>
            <person name="Li G."/>
            <person name="Huang Y."/>
            <person name="Saxena R.K."/>
            <person name="Ji Y."/>
            <person name="Li M."/>
            <person name="Yan X."/>
            <person name="He Y."/>
            <person name="Liu Y."/>
            <person name="Wang X."/>
            <person name="Xiang C."/>
            <person name="Varshney R.K."/>
            <person name="Ding H."/>
            <person name="Gao S."/>
            <person name="Zong X."/>
        </authorList>
    </citation>
    <scope>NUCLEOTIDE SEQUENCE [LARGE SCALE GENOMIC DNA]</scope>
    <source>
        <strain evidence="1 2">cv. Zhongwan 6</strain>
    </source>
</reference>
<dbReference type="Proteomes" id="UP001058974">
    <property type="component" value="Chromosome 1"/>
</dbReference>
<evidence type="ECO:0000313" key="2">
    <source>
        <dbReference type="Proteomes" id="UP001058974"/>
    </source>
</evidence>
<gene>
    <name evidence="1" type="ORF">KIW84_010441</name>
</gene>
<accession>A0A9D5B9S3</accession>
<keyword evidence="2" id="KW-1185">Reference proteome</keyword>
<dbReference type="EMBL" id="JAMSHJ010000001">
    <property type="protein sequence ID" value="KAI5440977.1"/>
    <property type="molecule type" value="Genomic_DNA"/>
</dbReference>
<sequence>MSSAEMQIRREKGLCYTCDEKWSFSHKCANRTMMILQIEDDTSDFEEVRENQVVSIKDKQLELHFSFNDLKGATGIGTIKFTGHIGKIPIQILVDGGGSYNFLQPRVAHFLKLDIAPAPLFKVLVGNGNSLSPEGSISELCVTVQEHDIKIYVYLLPIVGADLILRATRLATLGPHVADYQSLSIKFVLKDGISYELGPILQPVAVLNRRELMQNDHVISQVLIQQEGLSNTDATWEDVDDIAANYPPFIV</sequence>
<dbReference type="AlphaFoldDB" id="A0A9D5B9S3"/>
<dbReference type="Gene3D" id="2.40.70.10">
    <property type="entry name" value="Acid Proteases"/>
    <property type="match status" value="1"/>
</dbReference>
<organism evidence="1 2">
    <name type="scientific">Pisum sativum</name>
    <name type="common">Garden pea</name>
    <name type="synonym">Lathyrus oleraceus</name>
    <dbReference type="NCBI Taxonomy" id="3888"/>
    <lineage>
        <taxon>Eukaryota</taxon>
        <taxon>Viridiplantae</taxon>
        <taxon>Streptophyta</taxon>
        <taxon>Embryophyta</taxon>
        <taxon>Tracheophyta</taxon>
        <taxon>Spermatophyta</taxon>
        <taxon>Magnoliopsida</taxon>
        <taxon>eudicotyledons</taxon>
        <taxon>Gunneridae</taxon>
        <taxon>Pentapetalae</taxon>
        <taxon>rosids</taxon>
        <taxon>fabids</taxon>
        <taxon>Fabales</taxon>
        <taxon>Fabaceae</taxon>
        <taxon>Papilionoideae</taxon>
        <taxon>50 kb inversion clade</taxon>
        <taxon>NPAAA clade</taxon>
        <taxon>Hologalegina</taxon>
        <taxon>IRL clade</taxon>
        <taxon>Fabeae</taxon>
        <taxon>Lathyrus</taxon>
    </lineage>
</organism>
<dbReference type="InterPro" id="IPR021109">
    <property type="entry name" value="Peptidase_aspartic_dom_sf"/>
</dbReference>
<name>A0A9D5B9S3_PEA</name>
<proteinExistence type="predicted"/>
<protein>
    <submittedName>
        <fullName evidence="1">Uncharacterized protein</fullName>
    </submittedName>
</protein>
<dbReference type="Gramene" id="Psat01G0044100-T1">
    <property type="protein sequence ID" value="KAI5440977.1"/>
    <property type="gene ID" value="KIW84_010441"/>
</dbReference>
<dbReference type="CDD" id="cd00303">
    <property type="entry name" value="retropepsin_like"/>
    <property type="match status" value="1"/>
</dbReference>
<comment type="caution">
    <text evidence="1">The sequence shown here is derived from an EMBL/GenBank/DDBJ whole genome shotgun (WGS) entry which is preliminary data.</text>
</comment>